<organism evidence="1">
    <name type="scientific">Desertifilum tharense IPPAS B-1220</name>
    <dbReference type="NCBI Taxonomy" id="1781255"/>
    <lineage>
        <taxon>Bacteria</taxon>
        <taxon>Bacillati</taxon>
        <taxon>Cyanobacteriota</taxon>
        <taxon>Cyanophyceae</taxon>
        <taxon>Desertifilales</taxon>
        <taxon>Desertifilaceae</taxon>
        <taxon>Desertifilum</taxon>
    </lineage>
</organism>
<accession>A0A1E5QE99</accession>
<comment type="caution">
    <text evidence="1">The sequence shown here is derived from an EMBL/GenBank/DDBJ whole genome shotgun (WGS) entry which is preliminary data.</text>
</comment>
<dbReference type="RefSeq" id="WP_069969473.1">
    <property type="nucleotide sequence ID" value="NZ_CM124774.1"/>
</dbReference>
<evidence type="ECO:0000313" key="1">
    <source>
        <dbReference type="EMBL" id="OEJ72914.1"/>
    </source>
</evidence>
<dbReference type="AlphaFoldDB" id="A0A1E5QE99"/>
<sequence length="131" mass="14436">MTVISSQEIEAYRAQLAAFPGALKALEVIEDCEGDLEDAAMSLAIRIGQEPQMDNSEWLDALTRKWRAVICKAEFRVDLSQGSIASVIEFLALSELLPATLATPMLIYAMKLGIQDFCQLLDAQSEIADRN</sequence>
<protein>
    <submittedName>
        <fullName evidence="1">Uncharacterized protein</fullName>
    </submittedName>
</protein>
<name>A0A1E5QE99_9CYAN</name>
<dbReference type="OrthoDB" id="464679at2"/>
<gene>
    <name evidence="1" type="ORF">BH720_22540</name>
</gene>
<dbReference type="EMBL" id="MJGC01000109">
    <property type="protein sequence ID" value="OEJ72914.1"/>
    <property type="molecule type" value="Genomic_DNA"/>
</dbReference>
<reference evidence="1" key="1">
    <citation type="submission" date="2016-09" db="EMBL/GenBank/DDBJ databases">
        <title>Draft genome of thermotolerant cyanobacterium Desertifilum sp. strain IPPAS B-1220.</title>
        <authorList>
            <person name="Sinetova M.A."/>
            <person name="Bolakhan K."/>
            <person name="Zayadan B.K."/>
            <person name="Mironov K.S."/>
            <person name="Ustinova V."/>
            <person name="Kupriyanova E.V."/>
            <person name="Sidorov R.A."/>
            <person name="Skrypnik A.N."/>
            <person name="Gogoleva N.E."/>
            <person name="Gogolev Y.V."/>
            <person name="Los D.A."/>
        </authorList>
    </citation>
    <scope>NUCLEOTIDE SEQUENCE [LARGE SCALE GENOMIC DNA]</scope>
    <source>
        <strain evidence="1">IPPAS B-1220</strain>
    </source>
</reference>
<proteinExistence type="predicted"/>